<feature type="transmembrane region" description="Helical" evidence="10">
    <location>
        <begin position="45"/>
        <end position="64"/>
    </location>
</feature>
<dbReference type="GO" id="GO:0005549">
    <property type="term" value="F:odorant binding"/>
    <property type="evidence" value="ECO:0007669"/>
    <property type="project" value="InterPro"/>
</dbReference>
<dbReference type="EMBL" id="KU291824">
    <property type="protein sequence ID" value="AOE48074.1"/>
    <property type="molecule type" value="mRNA"/>
</dbReference>
<feature type="transmembrane region" description="Helical" evidence="10">
    <location>
        <begin position="260"/>
        <end position="286"/>
    </location>
</feature>
<feature type="transmembrane region" description="Helical" evidence="10">
    <location>
        <begin position="292"/>
        <end position="312"/>
    </location>
</feature>
<reference evidence="11" key="2">
    <citation type="journal article" date="2016" name="PLoS ONE">
        <title>Molecular Characterization and Sex Distribution of Chemosensory Receptor Gene Family Based on Transcriptome Analysis of Scaeva pyrastri.</title>
        <authorList>
            <person name="Li X.M."/>
            <person name="Zhu X.Y."/>
            <person name="He P."/>
            <person name="Xu L."/>
            <person name="Sun L."/>
            <person name="Chen L."/>
            <person name="Wang Z.Q."/>
            <person name="Deng D.G."/>
            <person name="Zhang Y.N."/>
        </authorList>
    </citation>
    <scope>NUCLEOTIDE SEQUENCE</scope>
</reference>
<evidence type="ECO:0000256" key="8">
    <source>
        <dbReference type="ARBA" id="ARBA00023170"/>
    </source>
</evidence>
<sequence length="388" mass="44964">MVMVLEKKDPKELILQEILAIPMVAMSIRVLKYWGLIYERNWRRYFSLSLTTIFNLTQFIYMSLTREAVDVIIRNAYMLVLWFNTILRGYLMVMQKSKYEKFLSDFIDLYKSLLHSNDKIITDMLKATNALGKNTAIINMVLGLMTVLGFCAYPIFADTRMLPYGSHIPGINELEDPAFYIFYVYQVIITPIGCFMYIPFGSLVVSLIMFAILMCKVLQHRLRGINGDQNSSNKILMMKIKWCIKYQKTIIKYVSIINNLTTYVFLVEFICFGTLLCGLLFLLNIAETTAQVTIAVTQISMIFSQILTLYWYASQLAEESGKVADAAYDVNWFLIEKPMQTNILMLIMRAQSPCVMTVGNIYPMSLEMFQSLLNASYSYFTILRRFYD</sequence>
<evidence type="ECO:0000256" key="7">
    <source>
        <dbReference type="ARBA" id="ARBA00023136"/>
    </source>
</evidence>
<organism evidence="11">
    <name type="scientific">Scaeva pyrastri</name>
    <name type="common">Hoverfly</name>
    <name type="synonym">Musca pyrastri</name>
    <dbReference type="NCBI Taxonomy" id="219539"/>
    <lineage>
        <taxon>Eukaryota</taxon>
        <taxon>Metazoa</taxon>
        <taxon>Ecdysozoa</taxon>
        <taxon>Arthropoda</taxon>
        <taxon>Hexapoda</taxon>
        <taxon>Insecta</taxon>
        <taxon>Pterygota</taxon>
        <taxon>Neoptera</taxon>
        <taxon>Endopterygota</taxon>
        <taxon>Diptera</taxon>
        <taxon>Brachycera</taxon>
        <taxon>Muscomorpha</taxon>
        <taxon>Syrphoidea</taxon>
        <taxon>Syrphidae</taxon>
        <taxon>Syrphinae</taxon>
        <taxon>Syrphini</taxon>
        <taxon>Scaeva</taxon>
    </lineage>
</organism>
<comment type="subcellular location">
    <subcellularLocation>
        <location evidence="1 10">Cell membrane</location>
        <topology evidence="1 10">Multi-pass membrane protein</topology>
    </subcellularLocation>
</comment>
<evidence type="ECO:0000256" key="4">
    <source>
        <dbReference type="ARBA" id="ARBA00022692"/>
    </source>
</evidence>
<keyword evidence="3 10" id="KW-0716">Sensory transduction</keyword>
<keyword evidence="7 10" id="KW-0472">Membrane</keyword>
<evidence type="ECO:0000256" key="5">
    <source>
        <dbReference type="ARBA" id="ARBA00022725"/>
    </source>
</evidence>
<feature type="transmembrane region" description="Helical" evidence="10">
    <location>
        <begin position="76"/>
        <end position="93"/>
    </location>
</feature>
<reference evidence="11" key="1">
    <citation type="submission" date="2015-12" db="EMBL/GenBank/DDBJ databases">
        <authorList>
            <person name="Shamseldin A."/>
            <person name="Moawad H."/>
            <person name="Abd El-Rahim W.M."/>
            <person name="Sadowsky M.J."/>
        </authorList>
    </citation>
    <scope>NUCLEOTIDE SEQUENCE</scope>
</reference>
<keyword evidence="4 10" id="KW-0812">Transmembrane</keyword>
<evidence type="ECO:0000313" key="11">
    <source>
        <dbReference type="EMBL" id="AOE48074.1"/>
    </source>
</evidence>
<keyword evidence="8 10" id="KW-0675">Receptor</keyword>
<dbReference type="GO" id="GO:0007165">
    <property type="term" value="P:signal transduction"/>
    <property type="evidence" value="ECO:0007669"/>
    <property type="project" value="UniProtKB-KW"/>
</dbReference>
<protein>
    <recommendedName>
        <fullName evidence="10">Odorant receptor</fullName>
    </recommendedName>
</protein>
<dbReference type="PANTHER" id="PTHR21137">
    <property type="entry name" value="ODORANT RECEPTOR"/>
    <property type="match status" value="1"/>
</dbReference>
<keyword evidence="6 10" id="KW-1133">Transmembrane helix</keyword>
<keyword evidence="2" id="KW-1003">Cell membrane</keyword>
<accession>A0A1B3B791</accession>
<keyword evidence="5 10" id="KW-0552">Olfaction</keyword>
<comment type="similarity">
    <text evidence="10">Belongs to the insect chemoreceptor superfamily. Heteromeric odorant receptor channel (TC 1.A.69) family.</text>
</comment>
<evidence type="ECO:0000256" key="3">
    <source>
        <dbReference type="ARBA" id="ARBA00022606"/>
    </source>
</evidence>
<evidence type="ECO:0000256" key="10">
    <source>
        <dbReference type="RuleBase" id="RU351113"/>
    </source>
</evidence>
<dbReference type="GO" id="GO:0005886">
    <property type="term" value="C:plasma membrane"/>
    <property type="evidence" value="ECO:0007669"/>
    <property type="project" value="UniProtKB-SubCell"/>
</dbReference>
<dbReference type="InterPro" id="IPR004117">
    <property type="entry name" value="7tm6_olfct_rcpt"/>
</dbReference>
<evidence type="ECO:0000256" key="9">
    <source>
        <dbReference type="ARBA" id="ARBA00023224"/>
    </source>
</evidence>
<evidence type="ECO:0000256" key="2">
    <source>
        <dbReference type="ARBA" id="ARBA00022475"/>
    </source>
</evidence>
<proteinExistence type="evidence at transcript level"/>
<feature type="transmembrane region" description="Helical" evidence="10">
    <location>
        <begin position="136"/>
        <end position="156"/>
    </location>
</feature>
<dbReference type="GO" id="GO:0004984">
    <property type="term" value="F:olfactory receptor activity"/>
    <property type="evidence" value="ECO:0007669"/>
    <property type="project" value="InterPro"/>
</dbReference>
<dbReference type="PANTHER" id="PTHR21137:SF3">
    <property type="entry name" value="ODORANT RECEPTOR 30A-RELATED"/>
    <property type="match status" value="1"/>
</dbReference>
<dbReference type="AlphaFoldDB" id="A0A1B3B791"/>
<evidence type="ECO:0000256" key="6">
    <source>
        <dbReference type="ARBA" id="ARBA00022989"/>
    </source>
</evidence>
<feature type="transmembrane region" description="Helical" evidence="10">
    <location>
        <begin position="180"/>
        <end position="213"/>
    </location>
</feature>
<keyword evidence="9 10" id="KW-0807">Transducer</keyword>
<name>A0A1B3B791_SCAPY</name>
<feature type="transmembrane region" description="Helical" evidence="10">
    <location>
        <begin position="13"/>
        <end position="33"/>
    </location>
</feature>
<dbReference type="Pfam" id="PF02949">
    <property type="entry name" value="7tm_6"/>
    <property type="match status" value="1"/>
</dbReference>
<evidence type="ECO:0000256" key="1">
    <source>
        <dbReference type="ARBA" id="ARBA00004651"/>
    </source>
</evidence>